<accession>Q6CKL6</accession>
<dbReference type="PANTHER" id="PTHR47172">
    <property type="entry name" value="OS01G0976800 PROTEIN"/>
    <property type="match status" value="1"/>
</dbReference>
<dbReference type="STRING" id="284590.Q6CKL6"/>
<keyword evidence="9" id="KW-1185">Reference proteome</keyword>
<dbReference type="PROSITE" id="PS00344">
    <property type="entry name" value="GATA_ZN_FINGER_1"/>
    <property type="match status" value="1"/>
</dbReference>
<evidence type="ECO:0000256" key="4">
    <source>
        <dbReference type="ARBA" id="ARBA00023015"/>
    </source>
</evidence>
<dbReference type="EMBL" id="CR382126">
    <property type="protein sequence ID" value="CAG98231.1"/>
    <property type="molecule type" value="Genomic_DNA"/>
</dbReference>
<dbReference type="InterPro" id="IPR013088">
    <property type="entry name" value="Znf_NHR/GATA"/>
</dbReference>
<dbReference type="GO" id="GO:0006355">
    <property type="term" value="P:regulation of DNA-templated transcription"/>
    <property type="evidence" value="ECO:0007669"/>
    <property type="project" value="InterPro"/>
</dbReference>
<feature type="domain" description="GATA-type" evidence="7">
    <location>
        <begin position="120"/>
        <end position="156"/>
    </location>
</feature>
<protein>
    <submittedName>
        <fullName evidence="8">KLLA0F09757p</fullName>
    </submittedName>
</protein>
<reference evidence="8 9" key="1">
    <citation type="journal article" date="2004" name="Nature">
        <title>Genome evolution in yeasts.</title>
        <authorList>
            <consortium name="Genolevures"/>
            <person name="Dujon B."/>
            <person name="Sherman D."/>
            <person name="Fischer G."/>
            <person name="Durrens P."/>
            <person name="Casaregola S."/>
            <person name="Lafontaine I."/>
            <person name="de Montigny J."/>
            <person name="Marck C."/>
            <person name="Neuveglise C."/>
            <person name="Talla E."/>
            <person name="Goffard N."/>
            <person name="Frangeul L."/>
            <person name="Aigle M."/>
            <person name="Anthouard V."/>
            <person name="Babour A."/>
            <person name="Barbe V."/>
            <person name="Barnay S."/>
            <person name="Blanchin S."/>
            <person name="Beckerich J.M."/>
            <person name="Beyne E."/>
            <person name="Bleykasten C."/>
            <person name="Boisrame A."/>
            <person name="Boyer J."/>
            <person name="Cattolico L."/>
            <person name="Confanioleri F."/>
            <person name="de Daruvar A."/>
            <person name="Despons L."/>
            <person name="Fabre E."/>
            <person name="Fairhead C."/>
            <person name="Ferry-Dumazet H."/>
            <person name="Groppi A."/>
            <person name="Hantraye F."/>
            <person name="Hennequin C."/>
            <person name="Jauniaux N."/>
            <person name="Joyet P."/>
            <person name="Kachouri R."/>
            <person name="Kerrest A."/>
            <person name="Koszul R."/>
            <person name="Lemaire M."/>
            <person name="Lesur I."/>
            <person name="Ma L."/>
            <person name="Muller H."/>
            <person name="Nicaud J.M."/>
            <person name="Nikolski M."/>
            <person name="Oztas S."/>
            <person name="Ozier-Kalogeropoulos O."/>
            <person name="Pellenz S."/>
            <person name="Potier S."/>
            <person name="Richard G.F."/>
            <person name="Straub M.L."/>
            <person name="Suleau A."/>
            <person name="Swennene D."/>
            <person name="Tekaia F."/>
            <person name="Wesolowski-Louvel M."/>
            <person name="Westhof E."/>
            <person name="Wirth B."/>
            <person name="Zeniou-Meyer M."/>
            <person name="Zivanovic I."/>
            <person name="Bolotin-Fukuhara M."/>
            <person name="Thierry A."/>
            <person name="Bouchier C."/>
            <person name="Caudron B."/>
            <person name="Scarpelli C."/>
            <person name="Gaillardin C."/>
            <person name="Weissenbach J."/>
            <person name="Wincker P."/>
            <person name="Souciet J.L."/>
        </authorList>
    </citation>
    <scope>NUCLEOTIDE SEQUENCE [LARGE SCALE GENOMIC DNA]</scope>
    <source>
        <strain evidence="9">ATCC 8585 / CBS 2359 / DSM 70799 / NBRC 1267 / NRRL Y-1140 / WM37</strain>
    </source>
</reference>
<gene>
    <name evidence="8" type="ORF">KLLA0_F09757g</name>
</gene>
<dbReference type="PROSITE" id="PS50114">
    <property type="entry name" value="GATA_ZN_FINGER_2"/>
    <property type="match status" value="1"/>
</dbReference>
<evidence type="ECO:0000313" key="9">
    <source>
        <dbReference type="Proteomes" id="UP000000598"/>
    </source>
</evidence>
<dbReference type="GO" id="GO:0043565">
    <property type="term" value="F:sequence-specific DNA binding"/>
    <property type="evidence" value="ECO:0007669"/>
    <property type="project" value="InterPro"/>
</dbReference>
<proteinExistence type="predicted"/>
<name>Q6CKL6_KLULA</name>
<dbReference type="GO" id="GO:0008270">
    <property type="term" value="F:zinc ion binding"/>
    <property type="evidence" value="ECO:0007669"/>
    <property type="project" value="UniProtKB-KW"/>
</dbReference>
<dbReference type="AlphaFoldDB" id="Q6CKL6"/>
<dbReference type="CDD" id="cd00202">
    <property type="entry name" value="ZnF_GATA"/>
    <property type="match status" value="1"/>
</dbReference>
<evidence type="ECO:0000313" key="8">
    <source>
        <dbReference type="EMBL" id="CAG98231.1"/>
    </source>
</evidence>
<dbReference type="eggNOG" id="KOG1601">
    <property type="taxonomic scope" value="Eukaryota"/>
</dbReference>
<dbReference type="SMART" id="SM00401">
    <property type="entry name" value="ZnF_GATA"/>
    <property type="match status" value="1"/>
</dbReference>
<dbReference type="Pfam" id="PF00320">
    <property type="entry name" value="GATA"/>
    <property type="match status" value="1"/>
</dbReference>
<keyword evidence="5" id="KW-0804">Transcription</keyword>
<keyword evidence="1" id="KW-0479">Metal-binding</keyword>
<dbReference type="HOGENOM" id="CLU_1102931_0_0_1"/>
<evidence type="ECO:0000259" key="7">
    <source>
        <dbReference type="PROSITE" id="PS50114"/>
    </source>
</evidence>
<dbReference type="GeneID" id="2894961"/>
<keyword evidence="4" id="KW-0805">Transcription regulation</keyword>
<keyword evidence="2 6" id="KW-0863">Zinc-finger</keyword>
<organism evidence="8 9">
    <name type="scientific">Kluyveromyces lactis (strain ATCC 8585 / CBS 2359 / DSM 70799 / NBRC 1267 / NRRL Y-1140 / WM37)</name>
    <name type="common">Yeast</name>
    <name type="synonym">Candida sphaerica</name>
    <dbReference type="NCBI Taxonomy" id="284590"/>
    <lineage>
        <taxon>Eukaryota</taxon>
        <taxon>Fungi</taxon>
        <taxon>Dikarya</taxon>
        <taxon>Ascomycota</taxon>
        <taxon>Saccharomycotina</taxon>
        <taxon>Saccharomycetes</taxon>
        <taxon>Saccharomycetales</taxon>
        <taxon>Saccharomycetaceae</taxon>
        <taxon>Kluyveromyces</taxon>
    </lineage>
</organism>
<dbReference type="KEGG" id="kla:KLLA0_F09757g"/>
<evidence type="ECO:0000256" key="2">
    <source>
        <dbReference type="ARBA" id="ARBA00022771"/>
    </source>
</evidence>
<dbReference type="InParanoid" id="Q6CKL6"/>
<evidence type="ECO:0000256" key="1">
    <source>
        <dbReference type="ARBA" id="ARBA00022723"/>
    </source>
</evidence>
<dbReference type="Gene3D" id="3.30.50.10">
    <property type="entry name" value="Erythroid Transcription Factor GATA-1, subunit A"/>
    <property type="match status" value="1"/>
</dbReference>
<evidence type="ECO:0000256" key="3">
    <source>
        <dbReference type="ARBA" id="ARBA00022833"/>
    </source>
</evidence>
<dbReference type="RefSeq" id="XP_455523.1">
    <property type="nucleotide sequence ID" value="XM_455523.1"/>
</dbReference>
<sequence length="252" mass="29378">MEVVATLAPISCDNAEQANLPPIKDVLGDIPIVSSQIDKLRKELTRNKTELQASIAKMKALIENFDYESIVAIQKECQVIREFTNKIRMRMIKHDCIDIQNNSDIYINEIIPPTWFEFKREGPKYCVHCECVETIEWRNGPWGKATLCNACGLWYRKLKKKFTAEQSAIIMEEKRLFSNKHDRKEFSKFDADDKRLKIIKDSLIDRINKFIKEVELCKSTAAKLKQIKAKEDMDQKVTPREINKYDSISRIC</sequence>
<dbReference type="Proteomes" id="UP000000598">
    <property type="component" value="Chromosome F"/>
</dbReference>
<keyword evidence="3" id="KW-0862">Zinc</keyword>
<evidence type="ECO:0000256" key="5">
    <source>
        <dbReference type="ARBA" id="ARBA00023163"/>
    </source>
</evidence>
<evidence type="ECO:0000256" key="6">
    <source>
        <dbReference type="PROSITE-ProRule" id="PRU00094"/>
    </source>
</evidence>
<dbReference type="SUPFAM" id="SSF57716">
    <property type="entry name" value="Glucocorticoid receptor-like (DNA-binding domain)"/>
    <property type="match status" value="1"/>
</dbReference>
<dbReference type="PANTHER" id="PTHR47172:SF24">
    <property type="entry name" value="GATA ZINC FINGER DOMAIN-CONTAINING PROTEIN 14-RELATED"/>
    <property type="match status" value="1"/>
</dbReference>
<dbReference type="InterPro" id="IPR000679">
    <property type="entry name" value="Znf_GATA"/>
</dbReference>
<dbReference type="PaxDb" id="284590-Q6CKL6"/>